<feature type="transmembrane region" description="Helical" evidence="6">
    <location>
        <begin position="197"/>
        <end position="218"/>
    </location>
</feature>
<comment type="similarity">
    <text evidence="6">Belongs to the ABC-2 integral membrane protein family.</text>
</comment>
<proteinExistence type="inferred from homology"/>
<evidence type="ECO:0000256" key="3">
    <source>
        <dbReference type="ARBA" id="ARBA00022989"/>
    </source>
</evidence>
<keyword evidence="6" id="KW-1003">Cell membrane</keyword>
<evidence type="ECO:0000256" key="4">
    <source>
        <dbReference type="ARBA" id="ARBA00023136"/>
    </source>
</evidence>
<feature type="transmembrane region" description="Helical" evidence="6">
    <location>
        <begin position="45"/>
        <end position="64"/>
    </location>
</feature>
<comment type="subcellular location">
    <subcellularLocation>
        <location evidence="6">Cell membrane</location>
        <topology evidence="6">Multi-pass membrane protein</topology>
    </subcellularLocation>
    <subcellularLocation>
        <location evidence="1">Membrane</location>
        <topology evidence="1">Multi-pass membrane protein</topology>
    </subcellularLocation>
</comment>
<dbReference type="PIRSF" id="PIRSF006648">
    <property type="entry name" value="DrrB"/>
    <property type="match status" value="1"/>
</dbReference>
<reference evidence="8 9" key="2">
    <citation type="submission" date="2020-03" db="EMBL/GenBank/DDBJ databases">
        <authorList>
            <person name="Ichikawa N."/>
            <person name="Kimura A."/>
            <person name="Kitahashi Y."/>
            <person name="Uohara A."/>
        </authorList>
    </citation>
    <scope>NUCLEOTIDE SEQUENCE [LARGE SCALE GENOMIC DNA]</scope>
    <source>
        <strain evidence="8 9">NBRC 105367</strain>
    </source>
</reference>
<evidence type="ECO:0000256" key="2">
    <source>
        <dbReference type="ARBA" id="ARBA00022692"/>
    </source>
</evidence>
<feature type="domain" description="ABC transmembrane type-2" evidence="7">
    <location>
        <begin position="43"/>
        <end position="270"/>
    </location>
</feature>
<keyword evidence="2 6" id="KW-0812">Transmembrane</keyword>
<dbReference type="PROSITE" id="PS51012">
    <property type="entry name" value="ABC_TM2"/>
    <property type="match status" value="1"/>
</dbReference>
<evidence type="ECO:0000256" key="1">
    <source>
        <dbReference type="ARBA" id="ARBA00004141"/>
    </source>
</evidence>
<dbReference type="KEGG" id="psuu:Psuf_049630"/>
<evidence type="ECO:0000259" key="7">
    <source>
        <dbReference type="PROSITE" id="PS51012"/>
    </source>
</evidence>
<dbReference type="AlphaFoldDB" id="A0A6F8YNF6"/>
<evidence type="ECO:0000313" key="8">
    <source>
        <dbReference type="EMBL" id="BCB87650.1"/>
    </source>
</evidence>
<dbReference type="Proteomes" id="UP000503011">
    <property type="component" value="Chromosome"/>
</dbReference>
<sequence length="272" mass="29123">MSARLDALPLASADTWGASLRMLFARVGAMCLVELQKMRRDKAELLFRCVQPALWLLVFGVTFTKIKAIPTGDVPYLDYLTPGVIAQSALFISIFYGIQIIWDRDAGILAKLMVTPTPRAALVTGKAFAAGMRALSQVVVVMVLSALLGVTLTHNPLRLLGVVAAVLLGSAFFCCLSIIIAGLVLSRDRMMGIGQAIMMPLFFASNALYPVALMPGWLQAINHANPLSYQVEALRGLLIGSPARLWLDFGVLIASAAVAIGVASALLNRLAK</sequence>
<accession>A0A6F8YNF6</accession>
<dbReference type="InterPro" id="IPR013525">
    <property type="entry name" value="ABC2_TM"/>
</dbReference>
<feature type="transmembrane region" description="Helical" evidence="6">
    <location>
        <begin position="134"/>
        <end position="153"/>
    </location>
</feature>
<keyword evidence="3 6" id="KW-1133">Transmembrane helix</keyword>
<dbReference type="PRINTS" id="PR00164">
    <property type="entry name" value="ABC2TRNSPORT"/>
</dbReference>
<dbReference type="PANTHER" id="PTHR43229">
    <property type="entry name" value="NODULATION PROTEIN J"/>
    <property type="match status" value="1"/>
</dbReference>
<reference evidence="8 9" key="1">
    <citation type="submission" date="2020-03" db="EMBL/GenBank/DDBJ databases">
        <title>Whole genome shotgun sequence of Phytohabitans suffuscus NBRC 105367.</title>
        <authorList>
            <person name="Komaki H."/>
            <person name="Tamura T."/>
        </authorList>
    </citation>
    <scope>NUCLEOTIDE SEQUENCE [LARGE SCALE GENOMIC DNA]</scope>
    <source>
        <strain evidence="8 9">NBRC 105367</strain>
    </source>
</reference>
<dbReference type="Pfam" id="PF01061">
    <property type="entry name" value="ABC2_membrane"/>
    <property type="match status" value="1"/>
</dbReference>
<feature type="transmembrane region" description="Helical" evidence="6">
    <location>
        <begin position="159"/>
        <end position="185"/>
    </location>
</feature>
<evidence type="ECO:0000256" key="6">
    <source>
        <dbReference type="RuleBase" id="RU361157"/>
    </source>
</evidence>
<evidence type="ECO:0000313" key="9">
    <source>
        <dbReference type="Proteomes" id="UP000503011"/>
    </source>
</evidence>
<feature type="transmembrane region" description="Helical" evidence="6">
    <location>
        <begin position="84"/>
        <end position="102"/>
    </location>
</feature>
<organism evidence="8 9">
    <name type="scientific">Phytohabitans suffuscus</name>
    <dbReference type="NCBI Taxonomy" id="624315"/>
    <lineage>
        <taxon>Bacteria</taxon>
        <taxon>Bacillati</taxon>
        <taxon>Actinomycetota</taxon>
        <taxon>Actinomycetes</taxon>
        <taxon>Micromonosporales</taxon>
        <taxon>Micromonosporaceae</taxon>
    </lineage>
</organism>
<keyword evidence="9" id="KW-1185">Reference proteome</keyword>
<keyword evidence="4 6" id="KW-0472">Membrane</keyword>
<dbReference type="PANTHER" id="PTHR43229:SF2">
    <property type="entry name" value="NODULATION PROTEIN J"/>
    <property type="match status" value="1"/>
</dbReference>
<dbReference type="RefSeq" id="WP_173159095.1">
    <property type="nucleotide sequence ID" value="NZ_AP022871.1"/>
</dbReference>
<keyword evidence="6" id="KW-0813">Transport</keyword>
<protein>
    <recommendedName>
        <fullName evidence="6">Transport permease protein</fullName>
    </recommendedName>
</protein>
<keyword evidence="5" id="KW-0046">Antibiotic resistance</keyword>
<gene>
    <name evidence="8" type="ORF">Psuf_049630</name>
</gene>
<dbReference type="InterPro" id="IPR047817">
    <property type="entry name" value="ABC2_TM_bact-type"/>
</dbReference>
<dbReference type="InterPro" id="IPR000412">
    <property type="entry name" value="ABC_2_transport"/>
</dbReference>
<dbReference type="GO" id="GO:0043190">
    <property type="term" value="C:ATP-binding cassette (ABC) transporter complex"/>
    <property type="evidence" value="ECO:0007669"/>
    <property type="project" value="InterPro"/>
</dbReference>
<name>A0A6F8YNF6_9ACTN</name>
<dbReference type="InterPro" id="IPR051784">
    <property type="entry name" value="Nod_factor_ABC_transporter"/>
</dbReference>
<dbReference type="EMBL" id="AP022871">
    <property type="protein sequence ID" value="BCB87650.1"/>
    <property type="molecule type" value="Genomic_DNA"/>
</dbReference>
<evidence type="ECO:0000256" key="5">
    <source>
        <dbReference type="ARBA" id="ARBA00023251"/>
    </source>
</evidence>
<feature type="transmembrane region" description="Helical" evidence="6">
    <location>
        <begin position="245"/>
        <end position="267"/>
    </location>
</feature>
<dbReference type="GO" id="GO:0046677">
    <property type="term" value="P:response to antibiotic"/>
    <property type="evidence" value="ECO:0007669"/>
    <property type="project" value="UniProtKB-KW"/>
</dbReference>
<dbReference type="GO" id="GO:0140359">
    <property type="term" value="F:ABC-type transporter activity"/>
    <property type="evidence" value="ECO:0007669"/>
    <property type="project" value="InterPro"/>
</dbReference>